<dbReference type="Gene3D" id="3.30.1330.60">
    <property type="entry name" value="OmpA-like domain"/>
    <property type="match status" value="1"/>
</dbReference>
<protein>
    <submittedName>
        <fullName evidence="1">Uncharacterized protein</fullName>
    </submittedName>
</protein>
<dbReference type="RefSeq" id="WP_105074937.1">
    <property type="nucleotide sequence ID" value="NZ_PPGH01000038.1"/>
</dbReference>
<comment type="caution">
    <text evidence="1">The sequence shown here is derived from an EMBL/GenBank/DDBJ whole genome shotgun (WGS) entry which is preliminary data.</text>
</comment>
<keyword evidence="2" id="KW-1185">Reference proteome</keyword>
<evidence type="ECO:0000313" key="1">
    <source>
        <dbReference type="EMBL" id="PQJ94972.1"/>
    </source>
</evidence>
<dbReference type="SUPFAM" id="SSF103088">
    <property type="entry name" value="OmpA-like"/>
    <property type="match status" value="1"/>
</dbReference>
<proteinExistence type="predicted"/>
<dbReference type="EMBL" id="PPGH01000038">
    <property type="protein sequence ID" value="PQJ94972.1"/>
    <property type="molecule type" value="Genomic_DNA"/>
</dbReference>
<gene>
    <name evidence="1" type="ORF">CXB77_17845</name>
</gene>
<accession>A0A2S7XNH8</accession>
<sequence>MNLEKRRFINYQLCATTAALLSISLLLNGCAVVPATVAVQAAVGVAQAVANRPSTPAVTPASEVSRPPLNPWEDPTNPLYQRTVYFDEEAVEIKPEFLPMLRAHASYLGEHAEQQVRLEGHHDAVAAANTACHLVSNALMQCAVGYWLKVYSQRK</sequence>
<name>A0A2S7XNH8_9GAMM</name>
<reference evidence="1 2" key="1">
    <citation type="submission" date="2018-01" db="EMBL/GenBank/DDBJ databases">
        <title>The complete genome sequence of Chromatium okenii LaCa, a purple sulfur bacterium with a turbulent life.</title>
        <authorList>
            <person name="Luedin S.M."/>
            <person name="Liechti N."/>
            <person name="Storelli N."/>
            <person name="Danza F."/>
            <person name="Wittwer M."/>
            <person name="Pothier J.F."/>
            <person name="Tonolla M.A."/>
        </authorList>
    </citation>
    <scope>NUCLEOTIDE SEQUENCE [LARGE SCALE GENOMIC DNA]</scope>
    <source>
        <strain evidence="1 2">LaCa</strain>
    </source>
</reference>
<dbReference type="OrthoDB" id="9809164at2"/>
<organism evidence="1 2">
    <name type="scientific">Chromatium okenii</name>
    <dbReference type="NCBI Taxonomy" id="61644"/>
    <lineage>
        <taxon>Bacteria</taxon>
        <taxon>Pseudomonadati</taxon>
        <taxon>Pseudomonadota</taxon>
        <taxon>Gammaproteobacteria</taxon>
        <taxon>Chromatiales</taxon>
        <taxon>Chromatiaceae</taxon>
        <taxon>Chromatium</taxon>
    </lineage>
</organism>
<dbReference type="InterPro" id="IPR036737">
    <property type="entry name" value="OmpA-like_sf"/>
</dbReference>
<evidence type="ECO:0000313" key="2">
    <source>
        <dbReference type="Proteomes" id="UP000239936"/>
    </source>
</evidence>
<dbReference type="AlphaFoldDB" id="A0A2S7XNH8"/>
<dbReference type="Proteomes" id="UP000239936">
    <property type="component" value="Unassembled WGS sequence"/>
</dbReference>